<comment type="caution">
    <text evidence="1">The sequence shown here is derived from an EMBL/GenBank/DDBJ whole genome shotgun (WGS) entry which is preliminary data.</text>
</comment>
<proteinExistence type="predicted"/>
<dbReference type="Proteomes" id="UP000682982">
    <property type="component" value="Unassembled WGS sequence"/>
</dbReference>
<organism evidence="1 2">
    <name type="scientific">Undibacterium rivi</name>
    <dbReference type="NCBI Taxonomy" id="2828729"/>
    <lineage>
        <taxon>Bacteria</taxon>
        <taxon>Pseudomonadati</taxon>
        <taxon>Pseudomonadota</taxon>
        <taxon>Betaproteobacteria</taxon>
        <taxon>Burkholderiales</taxon>
        <taxon>Oxalobacteraceae</taxon>
        <taxon>Undibacterium</taxon>
    </lineage>
</organism>
<dbReference type="EMBL" id="JAGSPK010000005">
    <property type="protein sequence ID" value="MBR7793803.1"/>
    <property type="molecule type" value="Genomic_DNA"/>
</dbReference>
<gene>
    <name evidence="1" type="ORF">KDM87_14485</name>
</gene>
<reference evidence="1 2" key="1">
    <citation type="submission" date="2021-04" db="EMBL/GenBank/DDBJ databases">
        <title>novel species isolated from subtropical streams in China.</title>
        <authorList>
            <person name="Lu H."/>
        </authorList>
    </citation>
    <scope>NUCLEOTIDE SEQUENCE [LARGE SCALE GENOMIC DNA]</scope>
    <source>
        <strain evidence="1 2">FT147W</strain>
    </source>
</reference>
<name>A0ABS5H4N9_9BURK</name>
<accession>A0ABS5H4N9</accession>
<dbReference type="RefSeq" id="WP_212679740.1">
    <property type="nucleotide sequence ID" value="NZ_JAGSPK010000005.1"/>
</dbReference>
<evidence type="ECO:0000313" key="2">
    <source>
        <dbReference type="Proteomes" id="UP000682982"/>
    </source>
</evidence>
<keyword evidence="2" id="KW-1185">Reference proteome</keyword>
<sequence length="144" mass="16598">MKLTKEQKDELALKLNSPWADVKLICDGYAITLRVERSKALSYRVATYINGEWRGEWFSNEKEFPEQKFLRKAVRALWSPAKRKEAEKMLGKRHVAKDPFWNKTITYFSCDWPSGKAAINHLCKVCESVQVAPESTEDTTELAA</sequence>
<protein>
    <submittedName>
        <fullName evidence="1">Uncharacterized protein</fullName>
    </submittedName>
</protein>
<evidence type="ECO:0000313" key="1">
    <source>
        <dbReference type="EMBL" id="MBR7793803.1"/>
    </source>
</evidence>